<dbReference type="Proteomes" id="UP000836597">
    <property type="component" value="Chromosome"/>
</dbReference>
<comment type="cofactor">
    <cofactor evidence="2">
        <name>Mg(2+)</name>
        <dbReference type="ChEBI" id="CHEBI:18420"/>
    </cofactor>
</comment>
<gene>
    <name evidence="11" type="ORF">DEACI_1959</name>
    <name evidence="10" type="ORF">DEACI_2963</name>
</gene>
<dbReference type="KEGG" id="aacx:DEACI_2963"/>
<evidence type="ECO:0000256" key="5">
    <source>
        <dbReference type="ARBA" id="ARBA00022438"/>
    </source>
</evidence>
<keyword evidence="12" id="KW-1185">Reference proteome</keyword>
<evidence type="ECO:0000313" key="11">
    <source>
        <dbReference type="EMBL" id="CEJ07493.1"/>
    </source>
</evidence>
<dbReference type="GO" id="GO:0004177">
    <property type="term" value="F:aminopeptidase activity"/>
    <property type="evidence" value="ECO:0007669"/>
    <property type="project" value="UniProtKB-KW"/>
</dbReference>
<dbReference type="EC" id="3.4.11.-" evidence="10"/>
<evidence type="ECO:0000256" key="4">
    <source>
        <dbReference type="ARBA" id="ARBA00008236"/>
    </source>
</evidence>
<dbReference type="PANTHER" id="PTHR34448:SF1">
    <property type="entry name" value="BLL6088 PROTEIN"/>
    <property type="match status" value="1"/>
</dbReference>
<dbReference type="SUPFAM" id="SSF144052">
    <property type="entry name" value="Thermophilic metalloprotease-like"/>
    <property type="match status" value="1"/>
</dbReference>
<protein>
    <submittedName>
        <fullName evidence="11">Peptidase M29 aminopeptidase II</fullName>
    </submittedName>
    <submittedName>
        <fullName evidence="10">Thermophilic metalloprotease (M29)</fullName>
        <ecNumber evidence="10">3.4.11.-</ecNumber>
    </submittedName>
</protein>
<evidence type="ECO:0000313" key="12">
    <source>
        <dbReference type="Proteomes" id="UP001071230"/>
    </source>
</evidence>
<keyword evidence="7" id="KW-0479">Metal-binding</keyword>
<dbReference type="Pfam" id="PF02073">
    <property type="entry name" value="Peptidase_M29"/>
    <property type="match status" value="1"/>
</dbReference>
<reference evidence="10" key="2">
    <citation type="submission" date="2020-01" db="EMBL/GenBank/DDBJ databases">
        <authorList>
            <person name="Hornung B."/>
        </authorList>
    </citation>
    <scope>NUCLEOTIDE SEQUENCE</scope>
    <source>
        <strain evidence="10">PacBioINE</strain>
    </source>
</reference>
<dbReference type="Gene3D" id="3.40.1830.10">
    <property type="entry name" value="Thermophilic metalloprotease (M29)"/>
    <property type="match status" value="1"/>
</dbReference>
<dbReference type="GO" id="GO:0046872">
    <property type="term" value="F:metal ion binding"/>
    <property type="evidence" value="ECO:0007669"/>
    <property type="project" value="UniProtKB-KW"/>
</dbReference>
<evidence type="ECO:0000256" key="7">
    <source>
        <dbReference type="ARBA" id="ARBA00022723"/>
    </source>
</evidence>
<dbReference type="RefSeq" id="WP_240985681.1">
    <property type="nucleotide sequence ID" value="NZ_CDGJ01000058.1"/>
</dbReference>
<keyword evidence="8 10" id="KW-0378">Hydrolase</keyword>
<evidence type="ECO:0000256" key="9">
    <source>
        <dbReference type="ARBA" id="ARBA00023049"/>
    </source>
</evidence>
<dbReference type="GO" id="GO:0008237">
    <property type="term" value="F:metallopeptidase activity"/>
    <property type="evidence" value="ECO:0007669"/>
    <property type="project" value="UniProtKB-KW"/>
</dbReference>
<evidence type="ECO:0000256" key="8">
    <source>
        <dbReference type="ARBA" id="ARBA00022801"/>
    </source>
</evidence>
<name>A0A8S0W925_9FIRM</name>
<comment type="cofactor">
    <cofactor evidence="3">
        <name>Zn(2+)</name>
        <dbReference type="ChEBI" id="CHEBI:29105"/>
    </cofactor>
</comment>
<dbReference type="EMBL" id="CDGJ01000058">
    <property type="protein sequence ID" value="CEJ07493.1"/>
    <property type="molecule type" value="Genomic_DNA"/>
</dbReference>
<sequence length="372" mass="41960">MKDPRVEKLADTLINYAVRLQPGDKILIEVIGLELPLAQALIRSAYQAGGVPFLSISDHTLTREILKGLTVEQAQAMTRWDLARMKEMQAYIGVRSGENVNEWADVPSEKLKIYQSYYSKPVHLDQRVPRTHWCVLRYPNASMAQLSNMSIEGFENFYFDVCNLDYSLMSKAMDPLKELMERTDRVRLVGPGTDLSFSIKGLPAIKCDGHLNIPDGEIFSAPVKESVNGVISYNTPAVFQGFTYENIVLHFEKGKIMRATANDTERVEAVFNTDEGARYVGEFALGVNPYIQTPMKDTLFDEKIDGSFHFTPGSCYDDCDNGNKSAIHWDLVCIQRPEYGGGEIYFDDVLVRKDGRFVLKELEGLNPENLKS</sequence>
<dbReference type="AlphaFoldDB" id="A0A8S0W925"/>
<organism evidence="10">
    <name type="scientific">Acididesulfobacillus acetoxydans</name>
    <dbReference type="NCBI Taxonomy" id="1561005"/>
    <lineage>
        <taxon>Bacteria</taxon>
        <taxon>Bacillati</taxon>
        <taxon>Bacillota</taxon>
        <taxon>Clostridia</taxon>
        <taxon>Eubacteriales</taxon>
        <taxon>Peptococcaceae</taxon>
        <taxon>Acididesulfobacillus</taxon>
    </lineage>
</organism>
<dbReference type="InterPro" id="IPR052170">
    <property type="entry name" value="M29_Exopeptidase"/>
</dbReference>
<dbReference type="InterPro" id="IPR035097">
    <property type="entry name" value="M29_N-terminal"/>
</dbReference>
<evidence type="ECO:0000256" key="1">
    <source>
        <dbReference type="ARBA" id="ARBA00001941"/>
    </source>
</evidence>
<comment type="cofactor">
    <cofactor evidence="1">
        <name>Co(2+)</name>
        <dbReference type="ChEBI" id="CHEBI:48828"/>
    </cofactor>
</comment>
<dbReference type="PANTHER" id="PTHR34448">
    <property type="entry name" value="AMINOPEPTIDASE"/>
    <property type="match status" value="1"/>
</dbReference>
<dbReference type="GO" id="GO:0006508">
    <property type="term" value="P:proteolysis"/>
    <property type="evidence" value="ECO:0007669"/>
    <property type="project" value="UniProtKB-KW"/>
</dbReference>
<reference evidence="11" key="1">
    <citation type="submission" date="2014-11" db="EMBL/GenBank/DDBJ databases">
        <authorList>
            <person name="Hornung B.V."/>
        </authorList>
    </citation>
    <scope>NUCLEOTIDE SEQUENCE</scope>
    <source>
        <strain evidence="11">INE</strain>
    </source>
</reference>
<evidence type="ECO:0000313" key="10">
    <source>
        <dbReference type="EMBL" id="CAA7602289.1"/>
    </source>
</evidence>
<keyword evidence="6" id="KW-0645">Protease</keyword>
<dbReference type="InterPro" id="IPR000787">
    <property type="entry name" value="Peptidase_M29"/>
</dbReference>
<proteinExistence type="inferred from homology"/>
<dbReference type="Proteomes" id="UP001071230">
    <property type="component" value="Unassembled WGS sequence"/>
</dbReference>
<dbReference type="EMBL" id="LR746496">
    <property type="protein sequence ID" value="CAA7602289.1"/>
    <property type="molecule type" value="Genomic_DNA"/>
</dbReference>
<evidence type="ECO:0000256" key="3">
    <source>
        <dbReference type="ARBA" id="ARBA00001947"/>
    </source>
</evidence>
<keyword evidence="9 10" id="KW-0482">Metalloprotease</keyword>
<keyword evidence="5 10" id="KW-0031">Aminopeptidase</keyword>
<comment type="similarity">
    <text evidence="4">Belongs to the peptidase M29 family.</text>
</comment>
<accession>A0A8S0W925</accession>
<evidence type="ECO:0000256" key="6">
    <source>
        <dbReference type="ARBA" id="ARBA00022670"/>
    </source>
</evidence>
<evidence type="ECO:0000256" key="2">
    <source>
        <dbReference type="ARBA" id="ARBA00001946"/>
    </source>
</evidence>